<accession>A0A6M3LDH6</accession>
<proteinExistence type="predicted"/>
<sequence length="62" mass="7384">MKPWKNWTGKTVKSSWTGELFIETKDSDWSHRLREWKQSEREGSDCPCPMPQGHIMFMKGKK</sequence>
<gene>
    <name evidence="1" type="ORF">MM415B03436_0012</name>
</gene>
<evidence type="ECO:0000313" key="1">
    <source>
        <dbReference type="EMBL" id="QJA91205.1"/>
    </source>
</evidence>
<organism evidence="1">
    <name type="scientific">viral metagenome</name>
    <dbReference type="NCBI Taxonomy" id="1070528"/>
    <lineage>
        <taxon>unclassified sequences</taxon>
        <taxon>metagenomes</taxon>
        <taxon>organismal metagenomes</taxon>
    </lineage>
</organism>
<protein>
    <submittedName>
        <fullName evidence="1">Uncharacterized protein</fullName>
    </submittedName>
</protein>
<dbReference type="AlphaFoldDB" id="A0A6M3LDH6"/>
<name>A0A6M3LDH6_9ZZZZ</name>
<reference evidence="1" key="1">
    <citation type="submission" date="2020-03" db="EMBL/GenBank/DDBJ databases">
        <title>The deep terrestrial virosphere.</title>
        <authorList>
            <person name="Holmfeldt K."/>
            <person name="Nilsson E."/>
            <person name="Simone D."/>
            <person name="Lopez-Fernandez M."/>
            <person name="Wu X."/>
            <person name="de Brujin I."/>
            <person name="Lundin D."/>
            <person name="Andersson A."/>
            <person name="Bertilsson S."/>
            <person name="Dopson M."/>
        </authorList>
    </citation>
    <scope>NUCLEOTIDE SEQUENCE</scope>
    <source>
        <strain evidence="1">MM415B03436</strain>
    </source>
</reference>
<dbReference type="EMBL" id="MT142969">
    <property type="protein sequence ID" value="QJA91205.1"/>
    <property type="molecule type" value="Genomic_DNA"/>
</dbReference>